<reference evidence="2" key="1">
    <citation type="submission" date="2022-01" db="EMBL/GenBank/DDBJ databases">
        <title>Genome sequence and assembly of Parabukholderia sp. RG36.</title>
        <authorList>
            <person name="Chhetri G."/>
        </authorList>
    </citation>
    <scope>NUCLEOTIDE SEQUENCE</scope>
    <source>
        <strain evidence="2">RG36</strain>
    </source>
</reference>
<feature type="compositionally biased region" description="Basic and acidic residues" evidence="1">
    <location>
        <begin position="556"/>
        <end position="565"/>
    </location>
</feature>
<keyword evidence="3" id="KW-1185">Reference proteome</keyword>
<accession>A0A9X1RTE0</accession>
<evidence type="ECO:0000313" key="2">
    <source>
        <dbReference type="EMBL" id="MCG5076505.1"/>
    </source>
</evidence>
<sequence>MLAGAMMREHQTRREHLTIYLVKDAKLTDEQIVKTDRAKSPYDLKISEGVARLYAKKSSRPKLPDWAPFLVLNQDVPPDLFEGTRSEGAVLLVQHAGALFALSFGMGHHLINLDLVERDFGLRVTLNSIAPLKLRSLDKASHEVNPLHIRSQSARDADIFDLNIDPELDMIHAVTGTSEVAIFGEHISGRDALTINPPATLDDLPKILAEALARRNKPLPERFVWIDNVHRVRDSTMIECLDDALTDALRSDPRPENLWLGEPEIVDWETQTGYSFDQRSRTARHRTLQIDQLLDYIAEHGEKPSATLLRSISVHVNDANYQSIKSWTAYRCLYAELPIGKETFILRNGLWYEVSGKFVDEIDAYFKRLDAEPAKMPVYQHANEGLYNESVAKGNAGYGLLDKKNISFGNAYDKIEFCDLVRDGSDLIHVKLYRSSATLSHLFAQGSVSAETFMRHEEFRVKLNEKLPASIKLGDPLARPKAENYRIVYAIATTKELPKDLPFFSKITLKNAIIGLNGLGFRVALARIDIDPDFLKTANYKPARNAAGSARSTATPRRDAQRRDIQAPPTPPPTT</sequence>
<evidence type="ECO:0000256" key="1">
    <source>
        <dbReference type="SAM" id="MobiDB-lite"/>
    </source>
</evidence>
<comment type="caution">
    <text evidence="2">The sequence shown here is derived from an EMBL/GenBank/DDBJ whole genome shotgun (WGS) entry which is preliminary data.</text>
</comment>
<proteinExistence type="predicted"/>
<protein>
    <submittedName>
        <fullName evidence="2">TIGR04141 family sporadically distributed protein</fullName>
    </submittedName>
</protein>
<gene>
    <name evidence="2" type="ORF">L5014_24560</name>
</gene>
<organism evidence="2 3">
    <name type="scientific">Paraburkholderia tagetis</name>
    <dbReference type="NCBI Taxonomy" id="2913261"/>
    <lineage>
        <taxon>Bacteria</taxon>
        <taxon>Pseudomonadati</taxon>
        <taxon>Pseudomonadota</taxon>
        <taxon>Betaproteobacteria</taxon>
        <taxon>Burkholderiales</taxon>
        <taxon>Burkholderiaceae</taxon>
        <taxon>Paraburkholderia</taxon>
    </lineage>
</organism>
<dbReference type="Proteomes" id="UP001139308">
    <property type="component" value="Unassembled WGS sequence"/>
</dbReference>
<dbReference type="AlphaFoldDB" id="A0A9X1RTE0"/>
<dbReference type="RefSeq" id="WP_238466433.1">
    <property type="nucleotide sequence ID" value="NZ_JAKLJA010000024.1"/>
</dbReference>
<name>A0A9X1RTE0_9BURK</name>
<dbReference type="InterPro" id="IPR026487">
    <property type="entry name" value="CHP04141"/>
</dbReference>
<dbReference type="NCBIfam" id="TIGR04141">
    <property type="entry name" value="TIGR04141 family sporadically distributed protein"/>
    <property type="match status" value="1"/>
</dbReference>
<dbReference type="EMBL" id="JAKLJA010000024">
    <property type="protein sequence ID" value="MCG5076505.1"/>
    <property type="molecule type" value="Genomic_DNA"/>
</dbReference>
<evidence type="ECO:0000313" key="3">
    <source>
        <dbReference type="Proteomes" id="UP001139308"/>
    </source>
</evidence>
<dbReference type="Pfam" id="PF19614">
    <property type="entry name" value="DUF6119"/>
    <property type="match status" value="1"/>
</dbReference>
<feature type="region of interest" description="Disordered" evidence="1">
    <location>
        <begin position="542"/>
        <end position="575"/>
    </location>
</feature>